<reference evidence="2" key="1">
    <citation type="submission" date="2020-08" db="EMBL/GenBank/DDBJ databases">
        <title>Genome public.</title>
        <authorList>
            <person name="Liu C."/>
            <person name="Sun Q."/>
        </authorList>
    </citation>
    <scope>NUCLEOTIDE SEQUENCE</scope>
    <source>
        <strain evidence="2">NSJ-24</strain>
    </source>
</reference>
<dbReference type="Pfam" id="PF03435">
    <property type="entry name" value="Sacchrp_dh_NADP"/>
    <property type="match status" value="1"/>
</dbReference>
<dbReference type="PANTHER" id="PTHR43796:SF2">
    <property type="entry name" value="CARBOXYNORSPERMIDINE SYNTHASE"/>
    <property type="match status" value="1"/>
</dbReference>
<protein>
    <submittedName>
        <fullName evidence="2">Saccharopine dehydrogenase NADP-binding domain-containing protein</fullName>
    </submittedName>
</protein>
<organism evidence="2 3">
    <name type="scientific">Lentihominibacter hominis</name>
    <dbReference type="NCBI Taxonomy" id="2763645"/>
    <lineage>
        <taxon>Bacteria</taxon>
        <taxon>Bacillati</taxon>
        <taxon>Bacillota</taxon>
        <taxon>Clostridia</taxon>
        <taxon>Peptostreptococcales</taxon>
        <taxon>Anaerovoracaceae</taxon>
        <taxon>Lentihominibacter</taxon>
    </lineage>
</organism>
<accession>A0A926I4H8</accession>
<dbReference type="Gene3D" id="3.40.50.720">
    <property type="entry name" value="NAD(P)-binding Rossmann-like Domain"/>
    <property type="match status" value="1"/>
</dbReference>
<dbReference type="SUPFAM" id="SSF51735">
    <property type="entry name" value="NAD(P)-binding Rossmann-fold domains"/>
    <property type="match status" value="1"/>
</dbReference>
<gene>
    <name evidence="2" type="ORF">H8692_03395</name>
</gene>
<dbReference type="AlphaFoldDB" id="A0A926I4H8"/>
<dbReference type="RefSeq" id="WP_177270879.1">
    <property type="nucleotide sequence ID" value="NZ_JACRTA010000001.1"/>
</dbReference>
<proteinExistence type="predicted"/>
<dbReference type="Gene3D" id="3.30.360.10">
    <property type="entry name" value="Dihydrodipicolinate Reductase, domain 2"/>
    <property type="match status" value="1"/>
</dbReference>
<sequence length="410" mass="45818">MKKVVIIGTGAQGTTVARRLDEESTVGEIICADYNKAAVDELVSGLKKAKGAQCDAYDVNSLIECAQGADLIVNALPLEFGKNVLDAALAVKANYQDFSSSTAFDEDVNLGWIRGMKYQFEVYGPKFKEIGKLAIIGTGSAPGLICCATRAAMKHLDSCETIYNIVWEGVEAERFQPFWWSPETALQDMMEPAYTYENGEIFVKEPFADPIVRQYDYMDKPVTFQNHCHDEPVQYGLNAEKYFKGCKNAYFKYAGVGMDFARPLYRAGLLGHEKEDIKGSMVEPFDVIINHIPKPPKFRHEIQEIIDEGIVCDDGCMVIEAYGKKDGKDILVENHVFSPGLAEAFEKAGMTGEMYLTGQGGYLFSKMFVNDDFDMTGLISSDMLPLDKVDKYFEYAKELDIIMETKIKEI</sequence>
<dbReference type="InterPro" id="IPR036291">
    <property type="entry name" value="NAD(P)-bd_dom_sf"/>
</dbReference>
<name>A0A926I4H8_9FIRM</name>
<dbReference type="PANTHER" id="PTHR43796">
    <property type="entry name" value="CARBOXYNORSPERMIDINE SYNTHASE"/>
    <property type="match status" value="1"/>
</dbReference>
<evidence type="ECO:0000259" key="1">
    <source>
        <dbReference type="Pfam" id="PF03435"/>
    </source>
</evidence>
<dbReference type="Proteomes" id="UP000610862">
    <property type="component" value="Unassembled WGS sequence"/>
</dbReference>
<dbReference type="InterPro" id="IPR005097">
    <property type="entry name" value="Sacchrp_dh_NADP-bd"/>
</dbReference>
<evidence type="ECO:0000313" key="3">
    <source>
        <dbReference type="Proteomes" id="UP000610862"/>
    </source>
</evidence>
<evidence type="ECO:0000313" key="2">
    <source>
        <dbReference type="EMBL" id="MBC8567809.1"/>
    </source>
</evidence>
<comment type="caution">
    <text evidence="2">The sequence shown here is derived from an EMBL/GenBank/DDBJ whole genome shotgun (WGS) entry which is preliminary data.</text>
</comment>
<dbReference type="EMBL" id="JACRTA010000001">
    <property type="protein sequence ID" value="MBC8567809.1"/>
    <property type="molecule type" value="Genomic_DNA"/>
</dbReference>
<keyword evidence="3" id="KW-1185">Reference proteome</keyword>
<feature type="domain" description="Saccharopine dehydrogenase NADP binding" evidence="1">
    <location>
        <begin position="4"/>
        <end position="100"/>
    </location>
</feature>